<protein>
    <recommendedName>
        <fullName evidence="13">3-dehydroquinate synthase, chloroplastic</fullName>
        <ecNumber evidence="6">4.2.3.4</ecNumber>
    </recommendedName>
</protein>
<dbReference type="NCBIfam" id="TIGR01357">
    <property type="entry name" value="aroB"/>
    <property type="match status" value="1"/>
</dbReference>
<dbReference type="Gene3D" id="1.20.1090.10">
    <property type="entry name" value="Dehydroquinate synthase-like - alpha domain"/>
    <property type="match status" value="1"/>
</dbReference>
<dbReference type="FunFam" id="1.20.1090.10:FF:000002">
    <property type="entry name" value="3-dehydroquinate synthase"/>
    <property type="match status" value="1"/>
</dbReference>
<accession>A0AAV9ITB4</accession>
<evidence type="ECO:0000313" key="16">
    <source>
        <dbReference type="EMBL" id="KAK4535416.1"/>
    </source>
</evidence>
<dbReference type="FunFam" id="3.40.50.1970:FF:000001">
    <property type="entry name" value="3-dehydroquinate synthase"/>
    <property type="match status" value="1"/>
</dbReference>
<dbReference type="PANTHER" id="PTHR43622">
    <property type="entry name" value="3-DEHYDROQUINATE SYNTHASE"/>
    <property type="match status" value="1"/>
</dbReference>
<comment type="caution">
    <text evidence="16">The sequence shown here is derived from an EMBL/GenBank/DDBJ whole genome shotgun (WGS) entry which is preliminary data.</text>
</comment>
<comment type="function">
    <text evidence="12">Catalyzes the second step in the shikimate pathway.</text>
</comment>
<evidence type="ECO:0000259" key="15">
    <source>
        <dbReference type="Pfam" id="PF24621"/>
    </source>
</evidence>
<comment type="cofactor">
    <cofactor evidence="2">
        <name>NAD(+)</name>
        <dbReference type="ChEBI" id="CHEBI:57540"/>
    </cofactor>
</comment>
<organism evidence="16 17">
    <name type="scientific">Cyanidium caldarium</name>
    <name type="common">Red alga</name>
    <dbReference type="NCBI Taxonomy" id="2771"/>
    <lineage>
        <taxon>Eukaryota</taxon>
        <taxon>Rhodophyta</taxon>
        <taxon>Bangiophyceae</taxon>
        <taxon>Cyanidiales</taxon>
        <taxon>Cyanidiaceae</taxon>
        <taxon>Cyanidium</taxon>
    </lineage>
</organism>
<evidence type="ECO:0000256" key="3">
    <source>
        <dbReference type="ARBA" id="ARBA00004229"/>
    </source>
</evidence>
<dbReference type="Pfam" id="PF24621">
    <property type="entry name" value="DHQS_C"/>
    <property type="match status" value="1"/>
</dbReference>
<dbReference type="EMBL" id="JANCYW010000004">
    <property type="protein sequence ID" value="KAK4535416.1"/>
    <property type="molecule type" value="Genomic_DNA"/>
</dbReference>
<evidence type="ECO:0000256" key="5">
    <source>
        <dbReference type="ARBA" id="ARBA00005412"/>
    </source>
</evidence>
<dbReference type="AlphaFoldDB" id="A0AAV9ITB4"/>
<keyword evidence="10" id="KW-0057">Aromatic amino acid biosynthesis</keyword>
<evidence type="ECO:0000256" key="9">
    <source>
        <dbReference type="ARBA" id="ARBA00023027"/>
    </source>
</evidence>
<evidence type="ECO:0000256" key="13">
    <source>
        <dbReference type="ARBA" id="ARBA00068623"/>
    </source>
</evidence>
<comment type="similarity">
    <text evidence="5">Belongs to the sugar phosphate cyclases superfamily. Dehydroquinate synthase family.</text>
</comment>
<dbReference type="Gene3D" id="3.40.50.1970">
    <property type="match status" value="1"/>
</dbReference>
<evidence type="ECO:0000256" key="8">
    <source>
        <dbReference type="ARBA" id="ARBA00022723"/>
    </source>
</evidence>
<dbReference type="HAMAP" id="MF_00110">
    <property type="entry name" value="DHQ_synthase"/>
    <property type="match status" value="1"/>
</dbReference>
<dbReference type="GO" id="GO:0009507">
    <property type="term" value="C:chloroplast"/>
    <property type="evidence" value="ECO:0007669"/>
    <property type="project" value="UniProtKB-SubCell"/>
</dbReference>
<feature type="domain" description="3-dehydroquinate synthase N-terminal" evidence="14">
    <location>
        <begin position="128"/>
        <end position="240"/>
    </location>
</feature>
<dbReference type="EC" id="4.2.3.4" evidence="6"/>
<sequence>MFIPPLAPVYRHKGSTLAHDCAAATSRLAAAPDGFARRRRATPRAPLRMRHKHHGHREHTVLEVRAPSKTYPILFYEKTCMNDVAAFAPFIKGRAVLIVTNDTVATFYLERLRHTLDNCPGVDSVEVFVMPDGEEYKNMRTLNAILDMCAQARLDRQCALVALGGGVVGDVTGFAASVYLRGVPFIQVPTTLLAMVDSAVGGKTAVNHPMGKNLIGTFYQPEAVIADMSTLNTLDDRQLSAGIAEVIKYGLIRDATFLEWCEANVPRLMARDPAALRYAAEQSCRYKADVVAADERENGLRAILNLGHTFGHAIEAGTGYGSWLHGEAVATGMAMAAEMSRRLGHLTEADVRRVEAVLTEANLPVRPPPSMTLETFLAYMASDKKVVRGKIRLVLLERLGQAVVTADYDRQVLVDTIEYYRKLYDALPRDYERRLAHLRLPTEGERDAAVAREEASSE</sequence>
<dbReference type="Proteomes" id="UP001301350">
    <property type="component" value="Unassembled WGS sequence"/>
</dbReference>
<dbReference type="PANTHER" id="PTHR43622:SF7">
    <property type="entry name" value="3-DEHYDROQUINATE SYNTHASE, CHLOROPLASTIC"/>
    <property type="match status" value="1"/>
</dbReference>
<comment type="subcellular location">
    <subcellularLocation>
        <location evidence="3">Plastid</location>
        <location evidence="3">Chloroplast</location>
    </subcellularLocation>
</comment>
<gene>
    <name evidence="16" type="ORF">CDCA_CDCA04G1441</name>
</gene>
<dbReference type="GO" id="GO:0003856">
    <property type="term" value="F:3-dehydroquinate synthase activity"/>
    <property type="evidence" value="ECO:0007669"/>
    <property type="project" value="UniProtKB-EC"/>
</dbReference>
<feature type="domain" description="3-dehydroquinate synthase C-terminal" evidence="15">
    <location>
        <begin position="242"/>
        <end position="386"/>
    </location>
</feature>
<evidence type="ECO:0000256" key="4">
    <source>
        <dbReference type="ARBA" id="ARBA00004661"/>
    </source>
</evidence>
<keyword evidence="17" id="KW-1185">Reference proteome</keyword>
<evidence type="ECO:0000256" key="1">
    <source>
        <dbReference type="ARBA" id="ARBA00001393"/>
    </source>
</evidence>
<dbReference type="GO" id="GO:0008652">
    <property type="term" value="P:amino acid biosynthetic process"/>
    <property type="evidence" value="ECO:0007669"/>
    <property type="project" value="UniProtKB-KW"/>
</dbReference>
<dbReference type="InterPro" id="IPR016037">
    <property type="entry name" value="DHQ_synth_AroB"/>
</dbReference>
<evidence type="ECO:0000256" key="10">
    <source>
        <dbReference type="ARBA" id="ARBA00023141"/>
    </source>
</evidence>
<keyword evidence="7" id="KW-0028">Amino-acid biosynthesis</keyword>
<keyword evidence="8" id="KW-0479">Metal-binding</keyword>
<dbReference type="SUPFAM" id="SSF56796">
    <property type="entry name" value="Dehydroquinate synthase-like"/>
    <property type="match status" value="1"/>
</dbReference>
<dbReference type="InterPro" id="IPR030960">
    <property type="entry name" value="DHQS/DOIS_N"/>
</dbReference>
<proteinExistence type="inferred from homology"/>
<reference evidence="16 17" key="1">
    <citation type="submission" date="2022-07" db="EMBL/GenBank/DDBJ databases">
        <title>Genome-wide signatures of adaptation to extreme environments.</title>
        <authorList>
            <person name="Cho C.H."/>
            <person name="Yoon H.S."/>
        </authorList>
    </citation>
    <scope>NUCLEOTIDE SEQUENCE [LARGE SCALE GENOMIC DNA]</scope>
    <source>
        <strain evidence="16 17">DBV 063 E5</strain>
    </source>
</reference>
<dbReference type="CDD" id="cd08195">
    <property type="entry name" value="DHQS"/>
    <property type="match status" value="1"/>
</dbReference>
<comment type="catalytic activity">
    <reaction evidence="1">
        <text>7-phospho-2-dehydro-3-deoxy-D-arabino-heptonate = 3-dehydroquinate + phosphate</text>
        <dbReference type="Rhea" id="RHEA:21968"/>
        <dbReference type="ChEBI" id="CHEBI:32364"/>
        <dbReference type="ChEBI" id="CHEBI:43474"/>
        <dbReference type="ChEBI" id="CHEBI:58394"/>
        <dbReference type="EC" id="4.2.3.4"/>
    </reaction>
</comment>
<evidence type="ECO:0000256" key="2">
    <source>
        <dbReference type="ARBA" id="ARBA00001911"/>
    </source>
</evidence>
<evidence type="ECO:0000256" key="11">
    <source>
        <dbReference type="ARBA" id="ARBA00023239"/>
    </source>
</evidence>
<dbReference type="GO" id="GO:0009073">
    <property type="term" value="P:aromatic amino acid family biosynthetic process"/>
    <property type="evidence" value="ECO:0007669"/>
    <property type="project" value="UniProtKB-KW"/>
</dbReference>
<evidence type="ECO:0000256" key="12">
    <source>
        <dbReference type="ARBA" id="ARBA00056090"/>
    </source>
</evidence>
<dbReference type="InterPro" id="IPR050071">
    <property type="entry name" value="Dehydroquinate_synthase"/>
</dbReference>
<name>A0AAV9ITB4_CYACA</name>
<dbReference type="GO" id="GO:0009423">
    <property type="term" value="P:chorismate biosynthetic process"/>
    <property type="evidence" value="ECO:0007669"/>
    <property type="project" value="UniProtKB-ARBA"/>
</dbReference>
<comment type="pathway">
    <text evidence="4">Metabolic intermediate biosynthesis; chorismate biosynthesis; chorismate from D-erythrose 4-phosphate and phosphoenolpyruvate: step 2/7.</text>
</comment>
<evidence type="ECO:0000256" key="6">
    <source>
        <dbReference type="ARBA" id="ARBA00013031"/>
    </source>
</evidence>
<evidence type="ECO:0000256" key="7">
    <source>
        <dbReference type="ARBA" id="ARBA00022605"/>
    </source>
</evidence>
<evidence type="ECO:0000259" key="14">
    <source>
        <dbReference type="Pfam" id="PF01761"/>
    </source>
</evidence>
<dbReference type="Pfam" id="PF01761">
    <property type="entry name" value="DHQ_synthase"/>
    <property type="match status" value="1"/>
</dbReference>
<evidence type="ECO:0000313" key="17">
    <source>
        <dbReference type="Proteomes" id="UP001301350"/>
    </source>
</evidence>
<keyword evidence="11" id="KW-0456">Lyase</keyword>
<dbReference type="InterPro" id="IPR056179">
    <property type="entry name" value="DHQS_C"/>
</dbReference>
<dbReference type="GO" id="GO:0046872">
    <property type="term" value="F:metal ion binding"/>
    <property type="evidence" value="ECO:0007669"/>
    <property type="project" value="UniProtKB-KW"/>
</dbReference>
<keyword evidence="9" id="KW-0520">NAD</keyword>